<accession>A0A1S8SDA4</accession>
<name>A0A1S8SDA4_CLOBE</name>
<dbReference type="InterPro" id="IPR005181">
    <property type="entry name" value="SASA"/>
</dbReference>
<organism evidence="3 4">
    <name type="scientific">Clostridium beijerinckii</name>
    <name type="common">Clostridium MP</name>
    <dbReference type="NCBI Taxonomy" id="1520"/>
    <lineage>
        <taxon>Bacteria</taxon>
        <taxon>Bacillati</taxon>
        <taxon>Bacillota</taxon>
        <taxon>Clostridia</taxon>
        <taxon>Eubacteriales</taxon>
        <taxon>Clostridiaceae</taxon>
        <taxon>Clostridium</taxon>
    </lineage>
</organism>
<dbReference type="Proteomes" id="UP000190973">
    <property type="component" value="Unassembled WGS sequence"/>
</dbReference>
<dbReference type="SUPFAM" id="SSF52266">
    <property type="entry name" value="SGNH hydrolase"/>
    <property type="match status" value="1"/>
</dbReference>
<dbReference type="PANTHER" id="PTHR31988">
    <property type="entry name" value="ESTERASE, PUTATIVE (DUF303)-RELATED"/>
    <property type="match status" value="1"/>
</dbReference>
<comment type="caution">
    <text evidence="3">The sequence shown here is derived from an EMBL/GenBank/DDBJ whole genome shotgun (WGS) entry which is preliminary data.</text>
</comment>
<dbReference type="PANTHER" id="PTHR31988:SF19">
    <property type="entry name" value="9-O-ACETYL-N-ACETYLNEURAMINIC ACID DEACETYLASE-RELATED"/>
    <property type="match status" value="1"/>
</dbReference>
<dbReference type="Gene3D" id="3.40.50.1110">
    <property type="entry name" value="SGNH hydrolase"/>
    <property type="match status" value="1"/>
</dbReference>
<proteinExistence type="predicted"/>
<protein>
    <recommendedName>
        <fullName evidence="2">Sialate O-acetylesterase domain-containing protein</fullName>
    </recommendedName>
</protein>
<dbReference type="Pfam" id="PF03629">
    <property type="entry name" value="SASA"/>
    <property type="match status" value="1"/>
</dbReference>
<dbReference type="EMBL" id="LZZI01000012">
    <property type="protein sequence ID" value="OOM63437.1"/>
    <property type="molecule type" value="Genomic_DNA"/>
</dbReference>
<keyword evidence="1" id="KW-0378">Hydrolase</keyword>
<dbReference type="GO" id="GO:0016787">
    <property type="term" value="F:hydrolase activity"/>
    <property type="evidence" value="ECO:0007669"/>
    <property type="project" value="UniProtKB-KW"/>
</dbReference>
<sequence>MNINSIKEEEKIQYTTVDLAIFMGQSNMAGRGVVSEAPLVPKGHGYEFRAVSNPTKLYDIVEPFGLNENNILGIYEPNMKTGSLVSSFVIAYYNLSKIPIVGVSASKGGSSINEWQPKETYINDAITRLKDAQVYLVSKGYKIRRKFMLWCQGETDGDNNMPYIEYKQKLQIMMNTMFESGIEKCFLICIGNHRDVPMKYSSIIKAQMDLCKAHEKAILVSTKFAEMTSKGLMKDAFHYKQHAYNEVGTEAGTNTALYI</sequence>
<evidence type="ECO:0000259" key="2">
    <source>
        <dbReference type="Pfam" id="PF03629"/>
    </source>
</evidence>
<evidence type="ECO:0000313" key="4">
    <source>
        <dbReference type="Proteomes" id="UP000190973"/>
    </source>
</evidence>
<feature type="domain" description="Sialate O-acetylesterase" evidence="2">
    <location>
        <begin position="18"/>
        <end position="250"/>
    </location>
</feature>
<gene>
    <name evidence="3" type="ORF">CLBCK_10010</name>
</gene>
<evidence type="ECO:0000313" key="3">
    <source>
        <dbReference type="EMBL" id="OOM63437.1"/>
    </source>
</evidence>
<dbReference type="InterPro" id="IPR036514">
    <property type="entry name" value="SGNH_hydro_sf"/>
</dbReference>
<dbReference type="InterPro" id="IPR052940">
    <property type="entry name" value="Carb_Esterase_6"/>
</dbReference>
<evidence type="ECO:0000256" key="1">
    <source>
        <dbReference type="ARBA" id="ARBA00022801"/>
    </source>
</evidence>
<dbReference type="AlphaFoldDB" id="A0A1S8SDA4"/>
<reference evidence="3 4" key="1">
    <citation type="submission" date="2016-05" db="EMBL/GenBank/DDBJ databases">
        <title>Microbial solvent formation.</title>
        <authorList>
            <person name="Poehlein A."/>
            <person name="Montoya Solano J.D."/>
            <person name="Flitsch S."/>
            <person name="Krabben P."/>
            <person name="Duerre P."/>
            <person name="Daniel R."/>
        </authorList>
    </citation>
    <scope>NUCLEOTIDE SEQUENCE [LARGE SCALE GENOMIC DNA]</scope>
    <source>
        <strain evidence="3 4">DSM 53</strain>
    </source>
</reference>